<sequence>MAEALVTRSSLEKPPPPSFAEEEDRSTKKEDLDIENESFYATDIEVGMRNYVRENSEGVVKLVFGDNIHNRMNNHMNKAIVQSTQRRASSGAEAANKEGSITAAPLSQLKNGTRPWMHVARKEEDGDTIIRAGIDFVENIPQPNLEKSTSTTGNRKGGVGPKKSSNETKTATKFAATSNGSDRDS</sequence>
<dbReference type="AlphaFoldDB" id="A0AAP0DYC6"/>
<evidence type="ECO:0000313" key="2">
    <source>
        <dbReference type="EMBL" id="KAK9083320.1"/>
    </source>
</evidence>
<keyword evidence="3" id="KW-1185">Reference proteome</keyword>
<reference evidence="2 3" key="1">
    <citation type="submission" date="2024-01" db="EMBL/GenBank/DDBJ databases">
        <title>Genome assemblies of Stephania.</title>
        <authorList>
            <person name="Yang L."/>
        </authorList>
    </citation>
    <scope>NUCLEOTIDE SEQUENCE [LARGE SCALE GENOMIC DNA]</scope>
    <source>
        <strain evidence="2">JXDWG</strain>
        <tissue evidence="2">Leaf</tissue>
    </source>
</reference>
<organism evidence="2 3">
    <name type="scientific">Stephania cephalantha</name>
    <dbReference type="NCBI Taxonomy" id="152367"/>
    <lineage>
        <taxon>Eukaryota</taxon>
        <taxon>Viridiplantae</taxon>
        <taxon>Streptophyta</taxon>
        <taxon>Embryophyta</taxon>
        <taxon>Tracheophyta</taxon>
        <taxon>Spermatophyta</taxon>
        <taxon>Magnoliopsida</taxon>
        <taxon>Ranunculales</taxon>
        <taxon>Menispermaceae</taxon>
        <taxon>Menispermoideae</taxon>
        <taxon>Cissampelideae</taxon>
        <taxon>Stephania</taxon>
    </lineage>
</organism>
<name>A0AAP0DYC6_9MAGN</name>
<feature type="region of interest" description="Disordered" evidence="1">
    <location>
        <begin position="85"/>
        <end position="109"/>
    </location>
</feature>
<feature type="compositionally biased region" description="Polar residues" evidence="1">
    <location>
        <begin position="141"/>
        <end position="154"/>
    </location>
</feature>
<dbReference type="Proteomes" id="UP001419268">
    <property type="component" value="Unassembled WGS sequence"/>
</dbReference>
<gene>
    <name evidence="2" type="ORF">Scep_029791</name>
</gene>
<feature type="compositionally biased region" description="Polar residues" evidence="1">
    <location>
        <begin position="167"/>
        <end position="185"/>
    </location>
</feature>
<comment type="caution">
    <text evidence="2">The sequence shown here is derived from an EMBL/GenBank/DDBJ whole genome shotgun (WGS) entry which is preliminary data.</text>
</comment>
<feature type="region of interest" description="Disordered" evidence="1">
    <location>
        <begin position="1"/>
        <end position="32"/>
    </location>
</feature>
<evidence type="ECO:0000256" key="1">
    <source>
        <dbReference type="SAM" id="MobiDB-lite"/>
    </source>
</evidence>
<protein>
    <submittedName>
        <fullName evidence="2">Uncharacterized protein</fullName>
    </submittedName>
</protein>
<feature type="region of interest" description="Disordered" evidence="1">
    <location>
        <begin position="138"/>
        <end position="185"/>
    </location>
</feature>
<dbReference type="EMBL" id="JBBNAG010000013">
    <property type="protein sequence ID" value="KAK9083320.1"/>
    <property type="molecule type" value="Genomic_DNA"/>
</dbReference>
<evidence type="ECO:0000313" key="3">
    <source>
        <dbReference type="Proteomes" id="UP001419268"/>
    </source>
</evidence>
<proteinExistence type="predicted"/>
<accession>A0AAP0DYC6</accession>